<evidence type="ECO:0000313" key="3">
    <source>
        <dbReference type="Proteomes" id="UP000316406"/>
    </source>
</evidence>
<name>A0A556C5T2_BREAU</name>
<dbReference type="Proteomes" id="UP000316406">
    <property type="component" value="Unassembled WGS sequence"/>
</dbReference>
<comment type="similarity">
    <text evidence="1">Belongs to the asp23 family.</text>
</comment>
<reference evidence="2 3" key="1">
    <citation type="submission" date="2019-07" db="EMBL/GenBank/DDBJ databases">
        <title>Draft genome sequence of Brevibacterium aurantiacum XU54 isolated from Xinjiang China.</title>
        <authorList>
            <person name="Xu X."/>
        </authorList>
    </citation>
    <scope>NUCLEOTIDE SEQUENCE [LARGE SCALE GENOMIC DNA]</scope>
    <source>
        <strain evidence="2 3">XU54</strain>
    </source>
</reference>
<evidence type="ECO:0000313" key="2">
    <source>
        <dbReference type="EMBL" id="TSI12676.1"/>
    </source>
</evidence>
<gene>
    <name evidence="2" type="ORF">FO013_19590</name>
</gene>
<sequence length="121" mass="12497">MSSPGTLTIADKVVEKTASQILKGLPGVGGTTSGFLGIGANSSLENRPSVDVTLSGRSCTLAVQLGLSYPSSITEATETVRERLSTEVEHLTGVTVRQVDIAVRWLKPESASGGRGARSLA</sequence>
<accession>A0A556C5T2</accession>
<proteinExistence type="inferred from homology"/>
<dbReference type="AlphaFoldDB" id="A0A556C5T2"/>
<organism evidence="2 3">
    <name type="scientific">Brevibacterium aurantiacum</name>
    <dbReference type="NCBI Taxonomy" id="273384"/>
    <lineage>
        <taxon>Bacteria</taxon>
        <taxon>Bacillati</taxon>
        <taxon>Actinomycetota</taxon>
        <taxon>Actinomycetes</taxon>
        <taxon>Micrococcales</taxon>
        <taxon>Brevibacteriaceae</taxon>
        <taxon>Brevibacterium</taxon>
    </lineage>
</organism>
<dbReference type="RefSeq" id="WP_143924240.1">
    <property type="nucleotide sequence ID" value="NZ_VLTK01000015.1"/>
</dbReference>
<dbReference type="EMBL" id="VLTK01000015">
    <property type="protein sequence ID" value="TSI12676.1"/>
    <property type="molecule type" value="Genomic_DNA"/>
</dbReference>
<dbReference type="InterPro" id="IPR005531">
    <property type="entry name" value="Asp23"/>
</dbReference>
<keyword evidence="3" id="KW-1185">Reference proteome</keyword>
<dbReference type="OrthoDB" id="3217325at2"/>
<protein>
    <submittedName>
        <fullName evidence="2">Asp23/Gls24 family envelope stress response protein</fullName>
    </submittedName>
</protein>
<evidence type="ECO:0000256" key="1">
    <source>
        <dbReference type="ARBA" id="ARBA00005721"/>
    </source>
</evidence>
<dbReference type="Pfam" id="PF03780">
    <property type="entry name" value="Asp23"/>
    <property type="match status" value="1"/>
</dbReference>
<comment type="caution">
    <text evidence="2">The sequence shown here is derived from an EMBL/GenBank/DDBJ whole genome shotgun (WGS) entry which is preliminary data.</text>
</comment>